<keyword evidence="6" id="KW-0808">Transferase</keyword>
<keyword evidence="5 10" id="KW-0597">Phosphoprotein</keyword>
<evidence type="ECO:0000259" key="13">
    <source>
        <dbReference type="PROSITE" id="PS50112"/>
    </source>
</evidence>
<name>A0A4R1MLP3_9FIRM</name>
<dbReference type="FunFam" id="3.30.565.10:FF:000006">
    <property type="entry name" value="Sensor histidine kinase WalK"/>
    <property type="match status" value="1"/>
</dbReference>
<dbReference type="SMART" id="SM00091">
    <property type="entry name" value="PAS"/>
    <property type="match status" value="2"/>
</dbReference>
<reference evidence="14 15" key="1">
    <citation type="submission" date="2019-03" db="EMBL/GenBank/DDBJ databases">
        <title>Genomic Encyclopedia of Type Strains, Phase IV (KMG-IV): sequencing the most valuable type-strain genomes for metagenomic binning, comparative biology and taxonomic classification.</title>
        <authorList>
            <person name="Goeker M."/>
        </authorList>
    </citation>
    <scope>NUCLEOTIDE SEQUENCE [LARGE SCALE GENOMIC DNA]</scope>
    <source>
        <strain evidence="14 15">DSM 24176</strain>
    </source>
</reference>
<comment type="function">
    <text evidence="9">May play the central regulatory role in sporulation. It may be an element of the effector pathway responsible for the activation of sporulation genes in response to nutritional stress. Spo0A may act in concert with spo0H (a sigma factor) to control the expression of some genes that are critical to the sporulation process.</text>
</comment>
<keyword evidence="15" id="KW-1185">Reference proteome</keyword>
<dbReference type="Gene3D" id="3.30.565.10">
    <property type="entry name" value="Histidine kinase-like ATPase, C-terminal domain"/>
    <property type="match status" value="1"/>
</dbReference>
<protein>
    <recommendedName>
        <fullName evidence="4">Stage 0 sporulation protein A homolog</fullName>
        <ecNumber evidence="3">2.7.13.3</ecNumber>
    </recommendedName>
</protein>
<proteinExistence type="predicted"/>
<evidence type="ECO:0000256" key="8">
    <source>
        <dbReference type="ARBA" id="ARBA00023012"/>
    </source>
</evidence>
<dbReference type="InterPro" id="IPR011006">
    <property type="entry name" value="CheY-like_superfamily"/>
</dbReference>
<accession>A0A4R1MLP3</accession>
<dbReference type="PROSITE" id="PS50112">
    <property type="entry name" value="PAS"/>
    <property type="match status" value="1"/>
</dbReference>
<dbReference type="SUPFAM" id="SSF52172">
    <property type="entry name" value="CheY-like"/>
    <property type="match status" value="1"/>
</dbReference>
<dbReference type="CDD" id="cd00130">
    <property type="entry name" value="PAS"/>
    <property type="match status" value="1"/>
</dbReference>
<dbReference type="GO" id="GO:0016020">
    <property type="term" value="C:membrane"/>
    <property type="evidence" value="ECO:0007669"/>
    <property type="project" value="UniProtKB-SubCell"/>
</dbReference>
<dbReference type="SUPFAM" id="SSF55874">
    <property type="entry name" value="ATPase domain of HSP90 chaperone/DNA topoisomerase II/histidine kinase"/>
    <property type="match status" value="1"/>
</dbReference>
<dbReference type="Proteomes" id="UP000294545">
    <property type="component" value="Unassembled WGS sequence"/>
</dbReference>
<dbReference type="InterPro" id="IPR035965">
    <property type="entry name" value="PAS-like_dom_sf"/>
</dbReference>
<dbReference type="NCBIfam" id="TIGR00229">
    <property type="entry name" value="sensory_box"/>
    <property type="match status" value="1"/>
</dbReference>
<dbReference type="PROSITE" id="PS50109">
    <property type="entry name" value="HIS_KIN"/>
    <property type="match status" value="1"/>
</dbReference>
<dbReference type="Pfam" id="PF00072">
    <property type="entry name" value="Response_reg"/>
    <property type="match status" value="1"/>
</dbReference>
<dbReference type="PRINTS" id="PR00344">
    <property type="entry name" value="BCTRLSENSOR"/>
</dbReference>
<dbReference type="RefSeq" id="WP_165868579.1">
    <property type="nucleotide sequence ID" value="NZ_SMGQ01000013.1"/>
</dbReference>
<dbReference type="Pfam" id="PF00512">
    <property type="entry name" value="HisKA"/>
    <property type="match status" value="1"/>
</dbReference>
<feature type="domain" description="PAS" evidence="13">
    <location>
        <begin position="117"/>
        <end position="195"/>
    </location>
</feature>
<dbReference type="InterPro" id="IPR003661">
    <property type="entry name" value="HisK_dim/P_dom"/>
</dbReference>
<dbReference type="GO" id="GO:0000155">
    <property type="term" value="F:phosphorelay sensor kinase activity"/>
    <property type="evidence" value="ECO:0007669"/>
    <property type="project" value="InterPro"/>
</dbReference>
<keyword evidence="8" id="KW-0902">Two-component regulatory system</keyword>
<dbReference type="Gene3D" id="1.10.287.130">
    <property type="match status" value="1"/>
</dbReference>
<evidence type="ECO:0000256" key="4">
    <source>
        <dbReference type="ARBA" id="ARBA00018672"/>
    </source>
</evidence>
<comment type="subcellular location">
    <subcellularLocation>
        <location evidence="2">Membrane</location>
    </subcellularLocation>
</comment>
<dbReference type="InterPro" id="IPR001789">
    <property type="entry name" value="Sig_transdc_resp-reg_receiver"/>
</dbReference>
<feature type="modified residue" description="4-aspartylphosphate" evidence="10">
    <location>
        <position position="549"/>
    </location>
</feature>
<evidence type="ECO:0000259" key="12">
    <source>
        <dbReference type="PROSITE" id="PS50110"/>
    </source>
</evidence>
<evidence type="ECO:0000256" key="1">
    <source>
        <dbReference type="ARBA" id="ARBA00000085"/>
    </source>
</evidence>
<evidence type="ECO:0000256" key="7">
    <source>
        <dbReference type="ARBA" id="ARBA00022777"/>
    </source>
</evidence>
<dbReference type="Gene3D" id="3.30.450.20">
    <property type="entry name" value="PAS domain"/>
    <property type="match status" value="2"/>
</dbReference>
<gene>
    <name evidence="14" type="ORF">EDC19_1937</name>
</gene>
<dbReference type="SMART" id="SM00448">
    <property type="entry name" value="REC"/>
    <property type="match status" value="1"/>
</dbReference>
<dbReference type="Pfam" id="PF08448">
    <property type="entry name" value="PAS_4"/>
    <property type="match status" value="1"/>
</dbReference>
<evidence type="ECO:0000313" key="14">
    <source>
        <dbReference type="EMBL" id="TCK92782.1"/>
    </source>
</evidence>
<dbReference type="Pfam" id="PF02518">
    <property type="entry name" value="HATPase_c"/>
    <property type="match status" value="1"/>
</dbReference>
<feature type="domain" description="Histidine kinase" evidence="11">
    <location>
        <begin position="259"/>
        <end position="475"/>
    </location>
</feature>
<evidence type="ECO:0000313" key="15">
    <source>
        <dbReference type="Proteomes" id="UP000294545"/>
    </source>
</evidence>
<keyword evidence="7" id="KW-0418">Kinase</keyword>
<dbReference type="InterPro" id="IPR036890">
    <property type="entry name" value="HATPase_C_sf"/>
</dbReference>
<dbReference type="PROSITE" id="PS50110">
    <property type="entry name" value="RESPONSE_REGULATORY"/>
    <property type="match status" value="1"/>
</dbReference>
<dbReference type="SUPFAM" id="SSF55785">
    <property type="entry name" value="PYP-like sensor domain (PAS domain)"/>
    <property type="match status" value="2"/>
</dbReference>
<evidence type="ECO:0000256" key="6">
    <source>
        <dbReference type="ARBA" id="ARBA00022679"/>
    </source>
</evidence>
<dbReference type="CDD" id="cd17546">
    <property type="entry name" value="REC_hyHK_CKI1_RcsC-like"/>
    <property type="match status" value="1"/>
</dbReference>
<dbReference type="CDD" id="cd00082">
    <property type="entry name" value="HisKA"/>
    <property type="match status" value="1"/>
</dbReference>
<comment type="caution">
    <text evidence="14">The sequence shown here is derived from an EMBL/GenBank/DDBJ whole genome shotgun (WGS) entry which is preliminary data.</text>
</comment>
<dbReference type="PANTHER" id="PTHR45339">
    <property type="entry name" value="HYBRID SIGNAL TRANSDUCTION HISTIDINE KINASE J"/>
    <property type="match status" value="1"/>
</dbReference>
<sequence>MSYEFFFNSIEQFLFIISKKGEILKANEYVIRKLDYSMSELKRVNFLDLLELEGTINNPIISTIIQEDRDSFECVLRGKDKITYPISIKIQKGSWSDKEIFYCIGKDRTLEEEIEKIKANVYAILDNVPEYIWLKDLEGNYLMVNKAIEDHSGLPSSEIIGKNDKDFFDENIVQQMRKNDLMVIKSKKPTILEQQVMIEEQKTYYEVSINPVIDKKNRVIALTGITKDITKEKENELEKIKATKESERANQIKSQLLGYLSHELRTPMNGLIGFIELFSKTDINSEQEYYINQVKKVIDSLNYLLNDLKDITLIESKQLKIEHNVVDIYELIYDTLESFRIQLKKKNIKLELKVGKEVPKYICTDPIRLKQVLNNIISNAIKYTTEGTIYVRVIKKSDNDHLETFSFKVIDTGEGIHKEILPQIFDPFVKDSKKSGLGLGLNIAKEIVKLLNGEIKVRSSVNRGSVFTVTLKTKKINQDTIHSNHKATQGEISIEKNKYQLLLVEDVLFNQKLQRKMLEKLGYTVEIANNGKEAIQMCSENVYDLVLMDCQMPIIDGYEATKIIKSILGLEDIIIIAMSANVFEEDIKKCYAVGMDDFISKPVRMDQLDKTIKKWLKTKQDT</sequence>
<dbReference type="InterPro" id="IPR013656">
    <property type="entry name" value="PAS_4"/>
</dbReference>
<dbReference type="InterPro" id="IPR005467">
    <property type="entry name" value="His_kinase_dom"/>
</dbReference>
<dbReference type="Pfam" id="PF13426">
    <property type="entry name" value="PAS_9"/>
    <property type="match status" value="1"/>
</dbReference>
<dbReference type="EMBL" id="SMGQ01000013">
    <property type="protein sequence ID" value="TCK92782.1"/>
    <property type="molecule type" value="Genomic_DNA"/>
</dbReference>
<dbReference type="InterPro" id="IPR000014">
    <property type="entry name" value="PAS"/>
</dbReference>
<dbReference type="SMART" id="SM00388">
    <property type="entry name" value="HisKA"/>
    <property type="match status" value="1"/>
</dbReference>
<evidence type="ECO:0000256" key="5">
    <source>
        <dbReference type="ARBA" id="ARBA00022553"/>
    </source>
</evidence>
<comment type="catalytic activity">
    <reaction evidence="1">
        <text>ATP + protein L-histidine = ADP + protein N-phospho-L-histidine.</text>
        <dbReference type="EC" id="2.7.13.3"/>
    </reaction>
</comment>
<dbReference type="PANTHER" id="PTHR45339:SF1">
    <property type="entry name" value="HYBRID SIGNAL TRANSDUCTION HISTIDINE KINASE J"/>
    <property type="match status" value="1"/>
</dbReference>
<dbReference type="InterPro" id="IPR004358">
    <property type="entry name" value="Sig_transdc_His_kin-like_C"/>
</dbReference>
<dbReference type="Gene3D" id="3.40.50.2300">
    <property type="match status" value="1"/>
</dbReference>
<dbReference type="SMART" id="SM00387">
    <property type="entry name" value="HATPase_c"/>
    <property type="match status" value="1"/>
</dbReference>
<evidence type="ECO:0000259" key="11">
    <source>
        <dbReference type="PROSITE" id="PS50109"/>
    </source>
</evidence>
<feature type="domain" description="Response regulatory" evidence="12">
    <location>
        <begin position="500"/>
        <end position="616"/>
    </location>
</feature>
<evidence type="ECO:0000256" key="2">
    <source>
        <dbReference type="ARBA" id="ARBA00004370"/>
    </source>
</evidence>
<dbReference type="SUPFAM" id="SSF47384">
    <property type="entry name" value="Homodimeric domain of signal transducing histidine kinase"/>
    <property type="match status" value="1"/>
</dbReference>
<dbReference type="EC" id="2.7.13.3" evidence="3"/>
<evidence type="ECO:0000256" key="9">
    <source>
        <dbReference type="ARBA" id="ARBA00024867"/>
    </source>
</evidence>
<dbReference type="AlphaFoldDB" id="A0A4R1MLP3"/>
<dbReference type="InterPro" id="IPR003594">
    <property type="entry name" value="HATPase_dom"/>
</dbReference>
<evidence type="ECO:0000256" key="10">
    <source>
        <dbReference type="PROSITE-ProRule" id="PRU00169"/>
    </source>
</evidence>
<dbReference type="InterPro" id="IPR036097">
    <property type="entry name" value="HisK_dim/P_sf"/>
</dbReference>
<organism evidence="14 15">
    <name type="scientific">Natranaerovirga hydrolytica</name>
    <dbReference type="NCBI Taxonomy" id="680378"/>
    <lineage>
        <taxon>Bacteria</taxon>
        <taxon>Bacillati</taxon>
        <taxon>Bacillota</taxon>
        <taxon>Clostridia</taxon>
        <taxon>Lachnospirales</taxon>
        <taxon>Natranaerovirgaceae</taxon>
        <taxon>Natranaerovirga</taxon>
    </lineage>
</organism>
<evidence type="ECO:0000256" key="3">
    <source>
        <dbReference type="ARBA" id="ARBA00012438"/>
    </source>
</evidence>